<dbReference type="InterPro" id="IPR009045">
    <property type="entry name" value="Zn_M74/Hedgehog-like"/>
</dbReference>
<evidence type="ECO:0000259" key="2">
    <source>
        <dbReference type="Pfam" id="PF02557"/>
    </source>
</evidence>
<dbReference type="Proteomes" id="UP001501734">
    <property type="component" value="Unassembled WGS sequence"/>
</dbReference>
<feature type="region of interest" description="Disordered" evidence="1">
    <location>
        <begin position="63"/>
        <end position="100"/>
    </location>
</feature>
<dbReference type="Gene3D" id="3.30.1380.10">
    <property type="match status" value="1"/>
</dbReference>
<sequence length="318" mass="35666">MFDLRNYTLLILTLLILATGCNQLKGEEILHTIDLLAEKEGIALTEKDRIEFKGEEEIVDEELPEVEEPEVVEEEPEVTPSQEPEKAPSQEPEINEAEPVISEEQKAAENITGIDKETGLYIVSNPNSLQVYVNKNRRLPVGHSPSDLVEPNVTHTKPKGDERRLLRADAASALEDLFAAASEEGLDIVAVSGYRSNATQASIYQGHVNRSGQDFANRYSARPGTSEHESGLAMDVSAAVVGFGLEEAFKGTDEGTWINNHAYRFGFIIRYPEGKEHITGYGYEPWHLRYVGQELAEHLYQNNLTLEEYFGYHYELKE</sequence>
<dbReference type="PANTHER" id="PTHR34385:SF1">
    <property type="entry name" value="PEPTIDOGLYCAN L-ALANYL-D-GLUTAMATE ENDOPEPTIDASE CWLK"/>
    <property type="match status" value="1"/>
</dbReference>
<name>A0ABP7VYT4_9BACI</name>
<dbReference type="InterPro" id="IPR058193">
    <property type="entry name" value="VanY/YodJ_core_dom"/>
</dbReference>
<comment type="caution">
    <text evidence="3">The sequence shown here is derived from an EMBL/GenBank/DDBJ whole genome shotgun (WGS) entry which is preliminary data.</text>
</comment>
<dbReference type="Pfam" id="PF02557">
    <property type="entry name" value="VanY"/>
    <property type="match status" value="1"/>
</dbReference>
<evidence type="ECO:0000313" key="3">
    <source>
        <dbReference type="EMBL" id="GAA4075763.1"/>
    </source>
</evidence>
<reference evidence="4" key="1">
    <citation type="journal article" date="2019" name="Int. J. Syst. Evol. Microbiol.">
        <title>The Global Catalogue of Microorganisms (GCM) 10K type strain sequencing project: providing services to taxonomists for standard genome sequencing and annotation.</title>
        <authorList>
            <consortium name="The Broad Institute Genomics Platform"/>
            <consortium name="The Broad Institute Genome Sequencing Center for Infectious Disease"/>
            <person name="Wu L."/>
            <person name="Ma J."/>
        </authorList>
    </citation>
    <scope>NUCLEOTIDE SEQUENCE [LARGE SCALE GENOMIC DNA]</scope>
    <source>
        <strain evidence="4">JCM 17250</strain>
    </source>
</reference>
<dbReference type="CDD" id="cd14852">
    <property type="entry name" value="LD-carboxypeptidase"/>
    <property type="match status" value="1"/>
</dbReference>
<proteinExistence type="predicted"/>
<organism evidence="3 4">
    <name type="scientific">Amphibacillus indicireducens</name>
    <dbReference type="NCBI Taxonomy" id="1076330"/>
    <lineage>
        <taxon>Bacteria</taxon>
        <taxon>Bacillati</taxon>
        <taxon>Bacillota</taxon>
        <taxon>Bacilli</taxon>
        <taxon>Bacillales</taxon>
        <taxon>Bacillaceae</taxon>
        <taxon>Amphibacillus</taxon>
    </lineage>
</organism>
<keyword evidence="4" id="KW-1185">Reference proteome</keyword>
<accession>A0ABP7VYT4</accession>
<evidence type="ECO:0000313" key="4">
    <source>
        <dbReference type="Proteomes" id="UP001501734"/>
    </source>
</evidence>
<protein>
    <recommendedName>
        <fullName evidence="2">D-alanyl-D-alanine carboxypeptidase-like core domain-containing protein</fullName>
    </recommendedName>
</protein>
<dbReference type="EMBL" id="BAABDL010000117">
    <property type="protein sequence ID" value="GAA4075763.1"/>
    <property type="molecule type" value="Genomic_DNA"/>
</dbReference>
<dbReference type="PANTHER" id="PTHR34385">
    <property type="entry name" value="D-ALANYL-D-ALANINE CARBOXYPEPTIDASE"/>
    <property type="match status" value="1"/>
</dbReference>
<dbReference type="InterPro" id="IPR003709">
    <property type="entry name" value="VanY-like_core_dom"/>
</dbReference>
<dbReference type="InterPro" id="IPR052179">
    <property type="entry name" value="DD-CPase-like"/>
</dbReference>
<dbReference type="RefSeq" id="WP_344912938.1">
    <property type="nucleotide sequence ID" value="NZ_BAABDL010000117.1"/>
</dbReference>
<dbReference type="PROSITE" id="PS51257">
    <property type="entry name" value="PROKAR_LIPOPROTEIN"/>
    <property type="match status" value="1"/>
</dbReference>
<evidence type="ECO:0000256" key="1">
    <source>
        <dbReference type="SAM" id="MobiDB-lite"/>
    </source>
</evidence>
<feature type="domain" description="D-alanyl-D-alanine carboxypeptidase-like core" evidence="2">
    <location>
        <begin position="165"/>
        <end position="292"/>
    </location>
</feature>
<gene>
    <name evidence="3" type="ORF">GCM10022410_20860</name>
</gene>
<dbReference type="SUPFAM" id="SSF55166">
    <property type="entry name" value="Hedgehog/DD-peptidase"/>
    <property type="match status" value="1"/>
</dbReference>
<feature type="compositionally biased region" description="Acidic residues" evidence="1">
    <location>
        <begin position="63"/>
        <end position="77"/>
    </location>
</feature>